<evidence type="ECO:0000313" key="13">
    <source>
        <dbReference type="Ensembl" id="ENSSPUP00000021205.1"/>
    </source>
</evidence>
<keyword evidence="3" id="KW-0217">Developmental protein</keyword>
<dbReference type="GO" id="GO:0008083">
    <property type="term" value="F:growth factor activity"/>
    <property type="evidence" value="ECO:0007669"/>
    <property type="project" value="UniProtKB-KW"/>
</dbReference>
<dbReference type="InterPro" id="IPR017948">
    <property type="entry name" value="TGFb_CS"/>
</dbReference>
<dbReference type="GO" id="GO:0005125">
    <property type="term" value="F:cytokine activity"/>
    <property type="evidence" value="ECO:0007669"/>
    <property type="project" value="TreeGrafter"/>
</dbReference>
<dbReference type="GO" id="GO:0005615">
    <property type="term" value="C:extracellular space"/>
    <property type="evidence" value="ECO:0007669"/>
    <property type="project" value="TreeGrafter"/>
</dbReference>
<dbReference type="FunFam" id="2.10.90.10:FF:000026">
    <property type="entry name" value="Nodal homolog 3-A"/>
    <property type="match status" value="1"/>
</dbReference>
<evidence type="ECO:0000256" key="6">
    <source>
        <dbReference type="ARBA" id="ARBA00022729"/>
    </source>
</evidence>
<dbReference type="InterPro" id="IPR001839">
    <property type="entry name" value="TGF-b_C"/>
</dbReference>
<evidence type="ECO:0000256" key="7">
    <source>
        <dbReference type="ARBA" id="ARBA00023030"/>
    </source>
</evidence>
<keyword evidence="14" id="KW-1185">Reference proteome</keyword>
<keyword evidence="5" id="KW-0165">Cleavage on pair of basic residues</keyword>
<evidence type="ECO:0000256" key="1">
    <source>
        <dbReference type="ARBA" id="ARBA00004613"/>
    </source>
</evidence>
<comment type="similarity">
    <text evidence="2 10">Belongs to the TGF-beta family.</text>
</comment>
<dbReference type="Gene3D" id="2.10.90.10">
    <property type="entry name" value="Cystine-knot cytokines"/>
    <property type="match status" value="1"/>
</dbReference>
<dbReference type="Ensembl" id="ENSSPUT00000022613.1">
    <property type="protein sequence ID" value="ENSSPUP00000021205.1"/>
    <property type="gene ID" value="ENSSPUG00000016315.1"/>
</dbReference>
<evidence type="ECO:0000256" key="4">
    <source>
        <dbReference type="ARBA" id="ARBA00022525"/>
    </source>
</evidence>
<dbReference type="InterPro" id="IPR015615">
    <property type="entry name" value="TGF-beta-rel"/>
</dbReference>
<dbReference type="PROSITE" id="PS00250">
    <property type="entry name" value="TGF_BETA_1"/>
    <property type="match status" value="1"/>
</dbReference>
<organism evidence="13 14">
    <name type="scientific">Sphenodon punctatus</name>
    <name type="common">Tuatara</name>
    <name type="synonym">Hatteria punctata</name>
    <dbReference type="NCBI Taxonomy" id="8508"/>
    <lineage>
        <taxon>Eukaryota</taxon>
        <taxon>Metazoa</taxon>
        <taxon>Chordata</taxon>
        <taxon>Craniata</taxon>
        <taxon>Vertebrata</taxon>
        <taxon>Euteleostomi</taxon>
        <taxon>Lepidosauria</taxon>
        <taxon>Sphenodontia</taxon>
        <taxon>Sphenodontidae</taxon>
        <taxon>Sphenodon</taxon>
    </lineage>
</organism>
<evidence type="ECO:0000259" key="12">
    <source>
        <dbReference type="PROSITE" id="PS51362"/>
    </source>
</evidence>
<dbReference type="GO" id="GO:0007369">
    <property type="term" value="P:gastrulation"/>
    <property type="evidence" value="ECO:0007669"/>
    <property type="project" value="UniProtKB-ARBA"/>
</dbReference>
<protein>
    <recommendedName>
        <fullName evidence="12">TGF-beta family profile domain-containing protein</fullName>
    </recommendedName>
</protein>
<dbReference type="InterPro" id="IPR029034">
    <property type="entry name" value="Cystine-knot_cytokine"/>
</dbReference>
<reference evidence="13" key="1">
    <citation type="submission" date="2025-08" db="UniProtKB">
        <authorList>
            <consortium name="Ensembl"/>
        </authorList>
    </citation>
    <scope>IDENTIFICATION</scope>
</reference>
<evidence type="ECO:0000256" key="2">
    <source>
        <dbReference type="ARBA" id="ARBA00006656"/>
    </source>
</evidence>
<keyword evidence="4" id="KW-0964">Secreted</keyword>
<comment type="subcellular location">
    <subcellularLocation>
        <location evidence="1">Secreted</location>
    </subcellularLocation>
</comment>
<dbReference type="PANTHER" id="PTHR11848">
    <property type="entry name" value="TGF-BETA FAMILY"/>
    <property type="match status" value="1"/>
</dbReference>
<name>A0A8D0HAH7_SPHPU</name>
<sequence length="133" mass="15379">MIPLGSPKRPRRHKKSQDQLLHSSGGVGSKCLCRRVDFHVDFSEIGWGSWIVYPKHYNDFRCEGECPIPLEEEFHPTNNAYMQSLLKYYHPDRVPASCCIPIRMSPLSMLYYDKGQITIGHHEDMIVEECGCH</sequence>
<dbReference type="PROSITE" id="PS51362">
    <property type="entry name" value="TGF_BETA_2"/>
    <property type="match status" value="1"/>
</dbReference>
<evidence type="ECO:0000256" key="8">
    <source>
        <dbReference type="ARBA" id="ARBA00023157"/>
    </source>
</evidence>
<dbReference type="CDD" id="cd13759">
    <property type="entry name" value="TGF_beta_NODAL"/>
    <property type="match status" value="1"/>
</dbReference>
<feature type="domain" description="TGF-beta family profile" evidence="12">
    <location>
        <begin position="9"/>
        <end position="133"/>
    </location>
</feature>
<evidence type="ECO:0000256" key="9">
    <source>
        <dbReference type="ARBA" id="ARBA00023180"/>
    </source>
</evidence>
<dbReference type="OMA" id="QITIGHH"/>
<evidence type="ECO:0000256" key="3">
    <source>
        <dbReference type="ARBA" id="ARBA00022473"/>
    </source>
</evidence>
<evidence type="ECO:0000256" key="5">
    <source>
        <dbReference type="ARBA" id="ARBA00022685"/>
    </source>
</evidence>
<dbReference type="GeneTree" id="ENSGT00940000163919"/>
<evidence type="ECO:0000256" key="11">
    <source>
        <dbReference type="SAM" id="MobiDB-lite"/>
    </source>
</evidence>
<accession>A0A8D0HAH7</accession>
<proteinExistence type="inferred from homology"/>
<dbReference type="Proteomes" id="UP000694392">
    <property type="component" value="Unplaced"/>
</dbReference>
<dbReference type="PANTHER" id="PTHR11848:SF159">
    <property type="entry name" value="NODAL HOMOLOG"/>
    <property type="match status" value="1"/>
</dbReference>
<dbReference type="GO" id="GO:0009888">
    <property type="term" value="P:tissue development"/>
    <property type="evidence" value="ECO:0007669"/>
    <property type="project" value="UniProtKB-ARBA"/>
</dbReference>
<dbReference type="SUPFAM" id="SSF57501">
    <property type="entry name" value="Cystine-knot cytokines"/>
    <property type="match status" value="1"/>
</dbReference>
<feature type="region of interest" description="Disordered" evidence="11">
    <location>
        <begin position="1"/>
        <end position="22"/>
    </location>
</feature>
<keyword evidence="9" id="KW-0325">Glycoprotein</keyword>
<dbReference type="AlphaFoldDB" id="A0A8D0HAH7"/>
<evidence type="ECO:0000256" key="10">
    <source>
        <dbReference type="RuleBase" id="RU000354"/>
    </source>
</evidence>
<dbReference type="SMART" id="SM00204">
    <property type="entry name" value="TGFB"/>
    <property type="match status" value="1"/>
</dbReference>
<evidence type="ECO:0000313" key="14">
    <source>
        <dbReference type="Proteomes" id="UP000694392"/>
    </source>
</evidence>
<keyword evidence="6" id="KW-0732">Signal</keyword>
<dbReference type="Pfam" id="PF00019">
    <property type="entry name" value="TGF_beta"/>
    <property type="match status" value="1"/>
</dbReference>
<reference evidence="13" key="2">
    <citation type="submission" date="2025-09" db="UniProtKB">
        <authorList>
            <consortium name="Ensembl"/>
        </authorList>
    </citation>
    <scope>IDENTIFICATION</scope>
</reference>
<keyword evidence="8" id="KW-1015">Disulfide bond</keyword>
<keyword evidence="7 10" id="KW-0339">Growth factor</keyword>